<feature type="transmembrane region" description="Helical" evidence="7">
    <location>
        <begin position="75"/>
        <end position="100"/>
    </location>
</feature>
<feature type="transmembrane region" description="Helical" evidence="7">
    <location>
        <begin position="106"/>
        <end position="126"/>
    </location>
</feature>
<feature type="transmembrane region" description="Helical" evidence="7">
    <location>
        <begin position="372"/>
        <end position="396"/>
    </location>
</feature>
<dbReference type="InterPro" id="IPR011701">
    <property type="entry name" value="MFS"/>
</dbReference>
<feature type="region of interest" description="Disordered" evidence="6">
    <location>
        <begin position="1"/>
        <end position="68"/>
    </location>
</feature>
<feature type="transmembrane region" description="Helical" evidence="7">
    <location>
        <begin position="347"/>
        <end position="366"/>
    </location>
</feature>
<feature type="transmembrane region" description="Helical" evidence="7">
    <location>
        <begin position="286"/>
        <end position="307"/>
    </location>
</feature>
<evidence type="ECO:0000256" key="3">
    <source>
        <dbReference type="ARBA" id="ARBA00022692"/>
    </source>
</evidence>
<comment type="subcellular location">
    <subcellularLocation>
        <location evidence="1">Cell membrane</location>
        <topology evidence="1">Multi-pass membrane protein</topology>
    </subcellularLocation>
</comment>
<dbReference type="PANTHER" id="PTHR23513:SF17">
    <property type="entry name" value="MEMBRANE PROTEIN"/>
    <property type="match status" value="1"/>
</dbReference>
<keyword evidence="2" id="KW-1003">Cell membrane</keyword>
<evidence type="ECO:0000256" key="5">
    <source>
        <dbReference type="ARBA" id="ARBA00023136"/>
    </source>
</evidence>
<comment type="caution">
    <text evidence="8">The sequence shown here is derived from an EMBL/GenBank/DDBJ whole genome shotgun (WGS) entry which is preliminary data.</text>
</comment>
<evidence type="ECO:0000256" key="6">
    <source>
        <dbReference type="SAM" id="MobiDB-lite"/>
    </source>
</evidence>
<evidence type="ECO:0000256" key="7">
    <source>
        <dbReference type="SAM" id="Phobius"/>
    </source>
</evidence>
<accession>A0A918ND84</accession>
<dbReference type="Proteomes" id="UP000619244">
    <property type="component" value="Unassembled WGS sequence"/>
</dbReference>
<feature type="transmembrane region" description="Helical" evidence="7">
    <location>
        <begin position="435"/>
        <end position="454"/>
    </location>
</feature>
<keyword evidence="9" id="KW-1185">Reference proteome</keyword>
<gene>
    <name evidence="8" type="ORF">GCM10010358_11460</name>
</gene>
<feature type="transmembrane region" description="Helical" evidence="7">
    <location>
        <begin position="233"/>
        <end position="250"/>
    </location>
</feature>
<dbReference type="Gene3D" id="1.20.1250.20">
    <property type="entry name" value="MFS general substrate transporter like domains"/>
    <property type="match status" value="1"/>
</dbReference>
<keyword evidence="5 7" id="KW-0472">Membrane</keyword>
<dbReference type="CDD" id="cd06173">
    <property type="entry name" value="MFS_MefA_like"/>
    <property type="match status" value="1"/>
</dbReference>
<evidence type="ECO:0000256" key="4">
    <source>
        <dbReference type="ARBA" id="ARBA00022989"/>
    </source>
</evidence>
<dbReference type="EMBL" id="BMVU01000003">
    <property type="protein sequence ID" value="GGX58977.1"/>
    <property type="molecule type" value="Genomic_DNA"/>
</dbReference>
<evidence type="ECO:0000256" key="2">
    <source>
        <dbReference type="ARBA" id="ARBA00022475"/>
    </source>
</evidence>
<evidence type="ECO:0000256" key="1">
    <source>
        <dbReference type="ARBA" id="ARBA00004651"/>
    </source>
</evidence>
<dbReference type="PANTHER" id="PTHR23513">
    <property type="entry name" value="INTEGRAL MEMBRANE EFFLUX PROTEIN-RELATED"/>
    <property type="match status" value="1"/>
</dbReference>
<dbReference type="Pfam" id="PF07690">
    <property type="entry name" value="MFS_1"/>
    <property type="match status" value="1"/>
</dbReference>
<dbReference type="InterPro" id="IPR036259">
    <property type="entry name" value="MFS_trans_sf"/>
</dbReference>
<feature type="transmembrane region" description="Helical" evidence="7">
    <location>
        <begin position="313"/>
        <end position="335"/>
    </location>
</feature>
<protein>
    <recommendedName>
        <fullName evidence="10">MFS transporter</fullName>
    </recommendedName>
</protein>
<feature type="transmembrane region" description="Helical" evidence="7">
    <location>
        <begin position="408"/>
        <end position="429"/>
    </location>
</feature>
<reference evidence="8" key="1">
    <citation type="journal article" date="2014" name="Int. J. Syst. Evol. Microbiol.">
        <title>Complete genome sequence of Corynebacterium casei LMG S-19264T (=DSM 44701T), isolated from a smear-ripened cheese.</title>
        <authorList>
            <consortium name="US DOE Joint Genome Institute (JGI-PGF)"/>
            <person name="Walter F."/>
            <person name="Albersmeier A."/>
            <person name="Kalinowski J."/>
            <person name="Ruckert C."/>
        </authorList>
    </citation>
    <scope>NUCLEOTIDE SEQUENCE</scope>
    <source>
        <strain evidence="8">JCM 4790</strain>
    </source>
</reference>
<keyword evidence="3 7" id="KW-0812">Transmembrane</keyword>
<reference evidence="8" key="2">
    <citation type="submission" date="2020-09" db="EMBL/GenBank/DDBJ databases">
        <authorList>
            <person name="Sun Q."/>
            <person name="Ohkuma M."/>
        </authorList>
    </citation>
    <scope>NUCLEOTIDE SEQUENCE</scope>
    <source>
        <strain evidence="8">JCM 4790</strain>
    </source>
</reference>
<feature type="transmembrane region" description="Helical" evidence="7">
    <location>
        <begin position="138"/>
        <end position="160"/>
    </location>
</feature>
<proteinExistence type="predicted"/>
<dbReference type="GO" id="GO:0022857">
    <property type="term" value="F:transmembrane transporter activity"/>
    <property type="evidence" value="ECO:0007669"/>
    <property type="project" value="InterPro"/>
</dbReference>
<evidence type="ECO:0000313" key="8">
    <source>
        <dbReference type="EMBL" id="GGX58977.1"/>
    </source>
</evidence>
<dbReference type="GO" id="GO:0005886">
    <property type="term" value="C:plasma membrane"/>
    <property type="evidence" value="ECO:0007669"/>
    <property type="project" value="UniProtKB-SubCell"/>
</dbReference>
<evidence type="ECO:0000313" key="9">
    <source>
        <dbReference type="Proteomes" id="UP000619244"/>
    </source>
</evidence>
<keyword evidence="4 7" id="KW-1133">Transmembrane helix</keyword>
<organism evidence="8 9">
    <name type="scientific">Streptomyces minutiscleroticus</name>
    <dbReference type="NCBI Taxonomy" id="68238"/>
    <lineage>
        <taxon>Bacteria</taxon>
        <taxon>Bacillati</taxon>
        <taxon>Actinomycetota</taxon>
        <taxon>Actinomycetes</taxon>
        <taxon>Kitasatosporales</taxon>
        <taxon>Streptomycetaceae</taxon>
        <taxon>Streptomyces</taxon>
    </lineage>
</organism>
<dbReference type="AlphaFoldDB" id="A0A918ND84"/>
<evidence type="ECO:0008006" key="10">
    <source>
        <dbReference type="Google" id="ProtNLM"/>
    </source>
</evidence>
<name>A0A918ND84_9ACTN</name>
<dbReference type="SUPFAM" id="SSF103473">
    <property type="entry name" value="MFS general substrate transporter"/>
    <property type="match status" value="1"/>
</dbReference>
<sequence>MRPSADASGTASSEAVDVGPPSWTGESRVSATADEGPASGTAGESRASGAGGKARSPEAADAGRGSGGGRLPRSYWLWLGGILASLAGNAVFCFALGWAASEHGGAVAGLVLSAVSLPRVLLLLVGGAVSDRISARRVLIAGDAGMLVFSLVLAAVAHHLGAPPALLVAAGVAVGVADAFYLPASGSMPRRLVPREHLPRALSLRQVGGQVINTGGGPLGGVLVGLAGLAGAALVNAVTFALVLTVLTAVRPRYGAPPSPAASHLLKDAADGVRVAFSHPVLRPGLLLTGAAAGFLLPVLPLLLPLLARAEHWGAGTAGLVIGAQGVGMVAVTLAVVRRGPLGRPGLLAAGGLVVAGLGALGLGLAPGPAGATAAGLVVGIGNGVFSAHIAPLVLAETPESHLSRIQAVLVLVQSLALLLMNNVLGALAGFAGPVAAVVACAAVVTGIGLLGLASGPLRDNRTGLPPRPAPAGA</sequence>